<dbReference type="EC" id="7.-.-.-" evidence="6"/>
<gene>
    <name evidence="6" type="primary">rnfG</name>
    <name evidence="9" type="ORF">SAMN02745138_00504</name>
</gene>
<dbReference type="NCBIfam" id="TIGR01947">
    <property type="entry name" value="rnfG"/>
    <property type="match status" value="1"/>
</dbReference>
<feature type="modified residue" description="FMN phosphoryl threonine" evidence="6">
    <location>
        <position position="155"/>
    </location>
</feature>
<comment type="similarity">
    <text evidence="6">Belongs to the RnfG family.</text>
</comment>
<dbReference type="PROSITE" id="PS51257">
    <property type="entry name" value="PROKAR_LIPOPROTEIN"/>
    <property type="match status" value="1"/>
</dbReference>
<dbReference type="EMBL" id="FRAH01000006">
    <property type="protein sequence ID" value="SHJ79162.1"/>
    <property type="molecule type" value="Genomic_DNA"/>
</dbReference>
<evidence type="ECO:0000256" key="6">
    <source>
        <dbReference type="HAMAP-Rule" id="MF_00479"/>
    </source>
</evidence>
<evidence type="ECO:0000256" key="3">
    <source>
        <dbReference type="ARBA" id="ARBA00022630"/>
    </source>
</evidence>
<dbReference type="PANTHER" id="PTHR36118:SF1">
    <property type="entry name" value="ION-TRANSLOCATING OXIDOREDUCTASE COMPLEX SUBUNIT G"/>
    <property type="match status" value="1"/>
</dbReference>
<keyword evidence="3 6" id="KW-0285">Flavoprotein</keyword>
<dbReference type="AlphaFoldDB" id="A0A1M6M6U2"/>
<dbReference type="SMART" id="SM00900">
    <property type="entry name" value="FMN_bind"/>
    <property type="match status" value="1"/>
</dbReference>
<dbReference type="GO" id="GO:0005886">
    <property type="term" value="C:plasma membrane"/>
    <property type="evidence" value="ECO:0007669"/>
    <property type="project" value="UniProtKB-SubCell"/>
</dbReference>
<comment type="cofactor">
    <cofactor evidence="6">
        <name>FMN</name>
        <dbReference type="ChEBI" id="CHEBI:58210"/>
    </cofactor>
</comment>
<dbReference type="HAMAP" id="MF_00479">
    <property type="entry name" value="RsxG_RnfG"/>
    <property type="match status" value="1"/>
</dbReference>
<dbReference type="GO" id="GO:0022900">
    <property type="term" value="P:electron transport chain"/>
    <property type="evidence" value="ECO:0007669"/>
    <property type="project" value="UniProtKB-UniRule"/>
</dbReference>
<feature type="signal peptide" evidence="7">
    <location>
        <begin position="1"/>
        <end position="22"/>
    </location>
</feature>
<evidence type="ECO:0000256" key="1">
    <source>
        <dbReference type="ARBA" id="ARBA00022448"/>
    </source>
</evidence>
<dbReference type="Proteomes" id="UP000183975">
    <property type="component" value="Unassembled WGS sequence"/>
</dbReference>
<dbReference type="InterPro" id="IPR010209">
    <property type="entry name" value="Ion_transpt_RnfG/RsxG"/>
</dbReference>
<evidence type="ECO:0000313" key="10">
    <source>
        <dbReference type="Proteomes" id="UP000183975"/>
    </source>
</evidence>
<keyword evidence="6" id="KW-1133">Transmembrane helix</keyword>
<keyword evidence="5 6" id="KW-0249">Electron transport</keyword>
<reference evidence="9 10" key="1">
    <citation type="submission" date="2016-11" db="EMBL/GenBank/DDBJ databases">
        <authorList>
            <person name="Jaros S."/>
            <person name="Januszkiewicz K."/>
            <person name="Wedrychowicz H."/>
        </authorList>
    </citation>
    <scope>NUCLEOTIDE SEQUENCE [LARGE SCALE GENOMIC DNA]</scope>
    <source>
        <strain evidence="9 10">DSM 14214</strain>
    </source>
</reference>
<keyword evidence="7" id="KW-0732">Signal</keyword>
<keyword evidence="2 6" id="KW-0597">Phosphoprotein</keyword>
<keyword evidence="10" id="KW-1185">Reference proteome</keyword>
<proteinExistence type="inferred from homology"/>
<dbReference type="RefSeq" id="WP_072848825.1">
    <property type="nucleotide sequence ID" value="NZ_FRAH01000006.1"/>
</dbReference>
<dbReference type="Pfam" id="PF04205">
    <property type="entry name" value="FMN_bind"/>
    <property type="match status" value="1"/>
</dbReference>
<dbReference type="GO" id="GO:0009055">
    <property type="term" value="F:electron transfer activity"/>
    <property type="evidence" value="ECO:0007669"/>
    <property type="project" value="InterPro"/>
</dbReference>
<evidence type="ECO:0000256" key="4">
    <source>
        <dbReference type="ARBA" id="ARBA00022643"/>
    </source>
</evidence>
<dbReference type="PIRSF" id="PIRSF006091">
    <property type="entry name" value="E_trnsport_RnfG"/>
    <property type="match status" value="1"/>
</dbReference>
<accession>A0A1M6M6U2</accession>
<keyword evidence="6" id="KW-0472">Membrane</keyword>
<feature type="chain" id="PRO_5038904507" description="Ion-translocating oxidoreductase complex subunit G" evidence="7">
    <location>
        <begin position="23"/>
        <end position="179"/>
    </location>
</feature>
<evidence type="ECO:0000256" key="2">
    <source>
        <dbReference type="ARBA" id="ARBA00022553"/>
    </source>
</evidence>
<keyword evidence="6" id="KW-1003">Cell membrane</keyword>
<comment type="function">
    <text evidence="6">Part of a membrane-bound complex that couples electron transfer with translocation of ions across the membrane.</text>
</comment>
<dbReference type="GeneID" id="78176333"/>
<evidence type="ECO:0000256" key="5">
    <source>
        <dbReference type="ARBA" id="ARBA00022982"/>
    </source>
</evidence>
<organism evidence="9 10">
    <name type="scientific">Anaerotignum lactatifermentans DSM 14214</name>
    <dbReference type="NCBI Taxonomy" id="1121323"/>
    <lineage>
        <taxon>Bacteria</taxon>
        <taxon>Bacillati</taxon>
        <taxon>Bacillota</taxon>
        <taxon>Clostridia</taxon>
        <taxon>Lachnospirales</taxon>
        <taxon>Anaerotignaceae</taxon>
        <taxon>Anaerotignum</taxon>
    </lineage>
</organism>
<comment type="subunit">
    <text evidence="6">The complex is composed of six subunits: RnfA, RnfB, RnfC, RnfD, RnfE and RnfG.</text>
</comment>
<keyword evidence="6" id="KW-0812">Transmembrane</keyword>
<protein>
    <recommendedName>
        <fullName evidence="6">Ion-translocating oxidoreductase complex subunit G</fullName>
        <ecNumber evidence="6">7.-.-.-</ecNumber>
    </recommendedName>
    <alternativeName>
        <fullName evidence="6">Rnf electron transport complex subunit G</fullName>
    </alternativeName>
</protein>
<keyword evidence="1 6" id="KW-0813">Transport</keyword>
<comment type="subcellular location">
    <subcellularLocation>
        <location evidence="6">Cell membrane</location>
        <topology evidence="6">Single-pass membrane protein</topology>
    </subcellularLocation>
</comment>
<keyword evidence="6" id="KW-1278">Translocase</keyword>
<dbReference type="GO" id="GO:0010181">
    <property type="term" value="F:FMN binding"/>
    <property type="evidence" value="ECO:0007669"/>
    <property type="project" value="InterPro"/>
</dbReference>
<evidence type="ECO:0000256" key="7">
    <source>
        <dbReference type="SAM" id="SignalP"/>
    </source>
</evidence>
<feature type="domain" description="FMN-binding" evidence="8">
    <location>
        <begin position="88"/>
        <end position="172"/>
    </location>
</feature>
<dbReference type="InterPro" id="IPR007329">
    <property type="entry name" value="FMN-bd"/>
</dbReference>
<sequence>MNTKEVVKPAVVLLLISAVAAACLGAVSEITAEPIALQNEKTLNESMQAVMPEASSFEQLTDAELTGTITAVYQADNGGYVLTTEPGGFGGAVKTMVGVGADGVITGLRVTGHSETPGLGAKATEPDFYEQFTGKSGSVAVTKDGGEIVPITSSTITSRAVCAGAQEALDWVAANGGAN</sequence>
<name>A0A1M6M6U2_9FIRM</name>
<dbReference type="PANTHER" id="PTHR36118">
    <property type="entry name" value="ION-TRANSLOCATING OXIDOREDUCTASE COMPLEX SUBUNIT G"/>
    <property type="match status" value="1"/>
</dbReference>
<dbReference type="OrthoDB" id="9787579at2"/>
<evidence type="ECO:0000259" key="8">
    <source>
        <dbReference type="SMART" id="SM00900"/>
    </source>
</evidence>
<keyword evidence="4 6" id="KW-0288">FMN</keyword>
<evidence type="ECO:0000313" key="9">
    <source>
        <dbReference type="EMBL" id="SHJ79162.1"/>
    </source>
</evidence>